<gene>
    <name evidence="2" type="ordered locus">Mthe_1075</name>
</gene>
<feature type="transmembrane region" description="Helical" evidence="1">
    <location>
        <begin position="160"/>
        <end position="178"/>
    </location>
</feature>
<feature type="transmembrane region" description="Helical" evidence="1">
    <location>
        <begin position="362"/>
        <end position="380"/>
    </location>
</feature>
<proteinExistence type="predicted"/>
<reference evidence="2 3" key="1">
    <citation type="submission" date="2006-10" db="EMBL/GenBank/DDBJ databases">
        <title>Complete sequence of Methanosaeta thermophila PT.</title>
        <authorList>
            <consortium name="US DOE Joint Genome Institute"/>
            <person name="Copeland A."/>
            <person name="Lucas S."/>
            <person name="Lapidus A."/>
            <person name="Barry K."/>
            <person name="Detter J.C."/>
            <person name="Glavina del Rio T."/>
            <person name="Hammon N."/>
            <person name="Israni S."/>
            <person name="Pitluck S."/>
            <person name="Chain P."/>
            <person name="Malfatti S."/>
            <person name="Shin M."/>
            <person name="Vergez L."/>
            <person name="Schmutz J."/>
            <person name="Larimer F."/>
            <person name="Land M."/>
            <person name="Hauser L."/>
            <person name="Kyrpides N."/>
            <person name="Kim E."/>
            <person name="Smith K.S."/>
            <person name="Ingram-Smith C."/>
            <person name="Richardson P."/>
        </authorList>
    </citation>
    <scope>NUCLEOTIDE SEQUENCE [LARGE SCALE GENOMIC DNA]</scope>
    <source>
        <strain evidence="3">DSM 6194 / JCM 14653 / NBRC 101360 / PT</strain>
    </source>
</reference>
<sequence length="744" mass="85041">MEYESNIFFRFWLKLHDFIIKNEVFLVLLSVYFIYNINCRTLGSGDTIPASLLPFSILEYHNLYMDNFYFYYFSNYDQLWYFKEADGHFLSSYPIVTPLLITPLYVIPYIVLKFNNLPIDLFHPGFAKTVCVMEKLSASLIASTSVVFVYLSIKELINRRVAFIVAVLFAFGTNTWAISSQALWQHGLIELILAMFIYLVLINEKIKSNKIVISLGVLSGLFVFNRPIDSVLLAPVLYYIFDMRDKRIIYYIFSAFSSGAPFLLYNIYYFGNLFGGYTDLLKLFDLSPEMVTRFAGLLVSPSRGLFVYTPITLLSVLGFAKVMRIPNKRIKNFLILMGISCFTLVIIYSSFIIWWAGGSYGPRFLTGMLPAMAIFLGFFIKDIKLNVYRFKNLSIIFIVSALVFWSFFTQFVGAFYYPNGNWDGDPNVDLHPEKLWDWKDTQLTRTFNAGMASSPLSCFKNIFSAMSLLHIKDISDYSIMKLAGWYGIELWNNVPTRWMQDDAKVALKSPDNQTCEMSLQATSFYHPRTLEIYAGDEKILTVEIPSDGFINLSVPVSLVEGMNVIRMHVPEGCERPCDIKELNNPDSRCLSIAVQNLKIMPSESIIYYTPISGFYGIESWSGIPTNWIMDDADLGVFSLDNLTCNLSIRARSFHCTRTLEIYAGNAFINSVSVPSDDFINVTCSIKLARGMNTIQLRVPDGCDRPSDIREINVQDRRCLSMALQNVRIDCGNRLRCDQSGERTC</sequence>
<feature type="transmembrane region" description="Helical" evidence="1">
    <location>
        <begin position="334"/>
        <end position="356"/>
    </location>
</feature>
<dbReference type="AlphaFoldDB" id="A0B835"/>
<feature type="transmembrane region" description="Helical" evidence="1">
    <location>
        <begin position="248"/>
        <end position="268"/>
    </location>
</feature>
<dbReference type="OrthoDB" id="145466at2157"/>
<feature type="transmembrane region" description="Helical" evidence="1">
    <location>
        <begin position="305"/>
        <end position="322"/>
    </location>
</feature>
<keyword evidence="1" id="KW-1133">Transmembrane helix</keyword>
<accession>A0B835</accession>
<dbReference type="HOGENOM" id="CLU_373262_0_0_2"/>
<dbReference type="EMBL" id="CP000477">
    <property type="protein sequence ID" value="ABK14859.1"/>
    <property type="molecule type" value="Genomic_DNA"/>
</dbReference>
<organism evidence="2 3">
    <name type="scientific">Methanothrix thermoacetophila (strain DSM 6194 / JCM 14653 / NBRC 101360 / PT)</name>
    <name type="common">Methanosaeta thermophila</name>
    <dbReference type="NCBI Taxonomy" id="349307"/>
    <lineage>
        <taxon>Archaea</taxon>
        <taxon>Methanobacteriati</taxon>
        <taxon>Methanobacteriota</taxon>
        <taxon>Stenosarchaea group</taxon>
        <taxon>Methanomicrobia</taxon>
        <taxon>Methanotrichales</taxon>
        <taxon>Methanotrichaceae</taxon>
        <taxon>Methanothrix</taxon>
    </lineage>
</organism>
<dbReference type="Proteomes" id="UP000000674">
    <property type="component" value="Chromosome"/>
</dbReference>
<feature type="transmembrane region" description="Helical" evidence="1">
    <location>
        <begin position="18"/>
        <end position="35"/>
    </location>
</feature>
<dbReference type="GeneID" id="4461800"/>
<name>A0B835_METTP</name>
<dbReference type="KEGG" id="mtp:Mthe_1075"/>
<protein>
    <recommendedName>
        <fullName evidence="4">Glycosyltransferase RgtA/B/C/D-like domain-containing protein</fullName>
    </recommendedName>
</protein>
<keyword evidence="1" id="KW-0812">Transmembrane</keyword>
<dbReference type="RefSeq" id="WP_011696252.1">
    <property type="nucleotide sequence ID" value="NC_008553.1"/>
</dbReference>
<keyword evidence="1" id="KW-0472">Membrane</keyword>
<keyword evidence="3" id="KW-1185">Reference proteome</keyword>
<evidence type="ECO:0008006" key="4">
    <source>
        <dbReference type="Google" id="ProtNLM"/>
    </source>
</evidence>
<evidence type="ECO:0000256" key="1">
    <source>
        <dbReference type="SAM" id="Phobius"/>
    </source>
</evidence>
<feature type="transmembrane region" description="Helical" evidence="1">
    <location>
        <begin position="184"/>
        <end position="202"/>
    </location>
</feature>
<dbReference type="STRING" id="349307.Mthe_1075"/>
<feature type="transmembrane region" description="Helical" evidence="1">
    <location>
        <begin position="132"/>
        <end position="153"/>
    </location>
</feature>
<feature type="transmembrane region" description="Helical" evidence="1">
    <location>
        <begin position="93"/>
        <end position="112"/>
    </location>
</feature>
<evidence type="ECO:0000313" key="3">
    <source>
        <dbReference type="Proteomes" id="UP000000674"/>
    </source>
</evidence>
<feature type="transmembrane region" description="Helical" evidence="1">
    <location>
        <begin position="392"/>
        <end position="417"/>
    </location>
</feature>
<evidence type="ECO:0000313" key="2">
    <source>
        <dbReference type="EMBL" id="ABK14859.1"/>
    </source>
</evidence>